<accession>A0A3R6YZ98</accession>
<dbReference type="EMBL" id="QUSY01001336">
    <property type="protein sequence ID" value="RHY25289.1"/>
    <property type="molecule type" value="Genomic_DNA"/>
</dbReference>
<dbReference type="Proteomes" id="UP000285060">
    <property type="component" value="Unassembled WGS sequence"/>
</dbReference>
<organism evidence="1 2">
    <name type="scientific">Aphanomyces invadans</name>
    <dbReference type="NCBI Taxonomy" id="157072"/>
    <lineage>
        <taxon>Eukaryota</taxon>
        <taxon>Sar</taxon>
        <taxon>Stramenopiles</taxon>
        <taxon>Oomycota</taxon>
        <taxon>Saprolegniomycetes</taxon>
        <taxon>Saprolegniales</taxon>
        <taxon>Verrucalvaceae</taxon>
        <taxon>Aphanomyces</taxon>
    </lineage>
</organism>
<dbReference type="VEuPathDB" id="FungiDB:H310_11817"/>
<name>A0A3R6YZ98_9STRA</name>
<gene>
    <name evidence="1" type="ORF">DYB32_008404</name>
</gene>
<evidence type="ECO:0000313" key="2">
    <source>
        <dbReference type="Proteomes" id="UP000285060"/>
    </source>
</evidence>
<sequence length="84" mass="9610">MEPFPASNYDTIELPGTMGHTPCRTHHDAADTWSTYYDSLALAQKGDIMQDMYTAASEAEKTTIINDMKYFIHQLYKEDPDDDE</sequence>
<comment type="caution">
    <text evidence="1">The sequence shown here is derived from an EMBL/GenBank/DDBJ whole genome shotgun (WGS) entry which is preliminary data.</text>
</comment>
<keyword evidence="2" id="KW-1185">Reference proteome</keyword>
<protein>
    <submittedName>
        <fullName evidence="1">Uncharacterized protein</fullName>
    </submittedName>
</protein>
<evidence type="ECO:0000313" key="1">
    <source>
        <dbReference type="EMBL" id="RHY25289.1"/>
    </source>
</evidence>
<reference evidence="1 2" key="1">
    <citation type="submission" date="2018-08" db="EMBL/GenBank/DDBJ databases">
        <title>Aphanomyces genome sequencing and annotation.</title>
        <authorList>
            <person name="Minardi D."/>
            <person name="Oidtmann B."/>
            <person name="Van Der Giezen M."/>
            <person name="Studholme D.J."/>
        </authorList>
    </citation>
    <scope>NUCLEOTIDE SEQUENCE [LARGE SCALE GENOMIC DNA]</scope>
    <source>
        <strain evidence="1 2">NJM0002</strain>
    </source>
</reference>
<dbReference type="AlphaFoldDB" id="A0A3R6YZ98"/>
<proteinExistence type="predicted"/>